<reference evidence="12 13" key="1">
    <citation type="submission" date="2023-11" db="EMBL/GenBank/DDBJ databases">
        <authorList>
            <person name="Okamura Y."/>
        </authorList>
    </citation>
    <scope>NUCLEOTIDE SEQUENCE [LARGE SCALE GENOMIC DNA]</scope>
</reference>
<keyword evidence="3" id="KW-0378">Hydrolase</keyword>
<dbReference type="InterPro" id="IPR014014">
    <property type="entry name" value="RNA_helicase_DEAD_Q_motif"/>
</dbReference>
<dbReference type="GO" id="GO:0003676">
    <property type="term" value="F:nucleic acid binding"/>
    <property type="evidence" value="ECO:0007669"/>
    <property type="project" value="InterPro"/>
</dbReference>
<feature type="region of interest" description="Disordered" evidence="8">
    <location>
        <begin position="804"/>
        <end position="902"/>
    </location>
</feature>
<dbReference type="FunFam" id="3.40.50.300:FF:000008">
    <property type="entry name" value="ATP-dependent RNA helicase RhlB"/>
    <property type="match status" value="1"/>
</dbReference>
<dbReference type="InterPro" id="IPR001650">
    <property type="entry name" value="Helicase_C-like"/>
</dbReference>
<dbReference type="PROSITE" id="PS51195">
    <property type="entry name" value="Q_MOTIF"/>
    <property type="match status" value="1"/>
</dbReference>
<keyword evidence="4" id="KW-0347">Helicase</keyword>
<dbReference type="Pfam" id="PF00271">
    <property type="entry name" value="Helicase_C"/>
    <property type="match status" value="1"/>
</dbReference>
<feature type="compositionally biased region" description="Low complexity" evidence="8">
    <location>
        <begin position="816"/>
        <end position="826"/>
    </location>
</feature>
<feature type="compositionally biased region" description="Polar residues" evidence="8">
    <location>
        <begin position="338"/>
        <end position="363"/>
    </location>
</feature>
<evidence type="ECO:0000256" key="7">
    <source>
        <dbReference type="PROSITE-ProRule" id="PRU00552"/>
    </source>
</evidence>
<dbReference type="SMART" id="SM00490">
    <property type="entry name" value="HELICc"/>
    <property type="match status" value="1"/>
</dbReference>
<keyword evidence="5" id="KW-0067">ATP-binding</keyword>
<evidence type="ECO:0000313" key="13">
    <source>
        <dbReference type="Proteomes" id="UP001497472"/>
    </source>
</evidence>
<accession>A0AAV1K337</accession>
<keyword evidence="13" id="KW-1185">Reference proteome</keyword>
<organism evidence="12 13">
    <name type="scientific">Leptosia nina</name>
    <dbReference type="NCBI Taxonomy" id="320188"/>
    <lineage>
        <taxon>Eukaryota</taxon>
        <taxon>Metazoa</taxon>
        <taxon>Ecdysozoa</taxon>
        <taxon>Arthropoda</taxon>
        <taxon>Hexapoda</taxon>
        <taxon>Insecta</taxon>
        <taxon>Pterygota</taxon>
        <taxon>Neoptera</taxon>
        <taxon>Endopterygota</taxon>
        <taxon>Lepidoptera</taxon>
        <taxon>Glossata</taxon>
        <taxon>Ditrysia</taxon>
        <taxon>Papilionoidea</taxon>
        <taxon>Pieridae</taxon>
        <taxon>Pierinae</taxon>
        <taxon>Leptosia</taxon>
    </lineage>
</organism>
<evidence type="ECO:0000256" key="6">
    <source>
        <dbReference type="ARBA" id="ARBA00047984"/>
    </source>
</evidence>
<evidence type="ECO:0000256" key="1">
    <source>
        <dbReference type="ARBA" id="ARBA00012552"/>
    </source>
</evidence>
<dbReference type="FunFam" id="3.40.50.300:FF:000079">
    <property type="entry name" value="probable ATP-dependent RNA helicase DDX17"/>
    <property type="match status" value="1"/>
</dbReference>
<feature type="compositionally biased region" description="Low complexity" evidence="8">
    <location>
        <begin position="919"/>
        <end position="959"/>
    </location>
</feature>
<dbReference type="Proteomes" id="UP001497472">
    <property type="component" value="Unassembled WGS sequence"/>
</dbReference>
<comment type="caution">
    <text evidence="12">The sequence shown here is derived from an EMBL/GenBank/DDBJ whole genome shotgun (WGS) entry which is preliminary data.</text>
</comment>
<dbReference type="InterPro" id="IPR011545">
    <property type="entry name" value="DEAD/DEAH_box_helicase_dom"/>
</dbReference>
<feature type="compositionally biased region" description="Basic and acidic residues" evidence="8">
    <location>
        <begin position="264"/>
        <end position="281"/>
    </location>
</feature>
<evidence type="ECO:0000259" key="10">
    <source>
        <dbReference type="PROSITE" id="PS51194"/>
    </source>
</evidence>
<dbReference type="Pfam" id="PF00270">
    <property type="entry name" value="DEAD"/>
    <property type="match status" value="1"/>
</dbReference>
<feature type="domain" description="Helicase ATP-binding" evidence="9">
    <location>
        <begin position="465"/>
        <end position="640"/>
    </location>
</feature>
<name>A0AAV1K337_9NEOP</name>
<feature type="region of interest" description="Disordered" evidence="8">
    <location>
        <begin position="238"/>
        <end position="382"/>
    </location>
</feature>
<feature type="domain" description="Helicase C-terminal" evidence="10">
    <location>
        <begin position="668"/>
        <end position="815"/>
    </location>
</feature>
<dbReference type="EMBL" id="CAVLEF010000283">
    <property type="protein sequence ID" value="CAK1556194.1"/>
    <property type="molecule type" value="Genomic_DNA"/>
</dbReference>
<dbReference type="InterPro" id="IPR027417">
    <property type="entry name" value="P-loop_NTPase"/>
</dbReference>
<dbReference type="GO" id="GO:0016787">
    <property type="term" value="F:hydrolase activity"/>
    <property type="evidence" value="ECO:0007669"/>
    <property type="project" value="UniProtKB-KW"/>
</dbReference>
<dbReference type="GO" id="GO:0005524">
    <property type="term" value="F:ATP binding"/>
    <property type="evidence" value="ECO:0007669"/>
    <property type="project" value="UniProtKB-KW"/>
</dbReference>
<evidence type="ECO:0000259" key="11">
    <source>
        <dbReference type="PROSITE" id="PS51195"/>
    </source>
</evidence>
<dbReference type="PROSITE" id="PS00039">
    <property type="entry name" value="DEAD_ATP_HELICASE"/>
    <property type="match status" value="1"/>
</dbReference>
<sequence length="1025" mass="115708">MQWSKSYGLHLNPTKTQVLIFGTSSMLSRIDWTNLQSVCVDGVPLTYSSCAKNLGIYIDQTLSWTKQIEEVRKKVFAAGSSLRRLSNFLPVPTKQVLAQSLLISILDYADICYLDITEEQLNKLERMQNYAIRFIFGLRKYDHVSEYRKKLNWLTIRKRRDMHVLCLLYRILFDHTTPSYLKKRFIFLGASHELDLRSIDNLLLFMPLHTTKTPRLDRNEQFGKSLFYNPLHDFGGPKNFGPRNNMGNKNFRPRNDFNGVRPDFNGHRNDNDFGGPKEYRPRNNYNNQNMQKKNDYDGENASGSNMQFYNSKNDFGGPKQNYQKNNFGPKNYNNPNGSPTSNQQQQFVQKKMYNNSNNGQPQDFNDRKLQSRKAKHPGDGLVKPVWDMGQLETIQKNFYKPHANVEGRTDDEVQIFRAAKEITVSGNNIPRPNQKFDEGNFPDHILNTIKEQGYEEPTGIQAQGWPIALSGRDMVGIASTGSGKTLAYMLPAAVHILHQQRIQRGDGPIALILAPTRELAQQIQSVAQAYSARGCIRNTCLFGGSPKGPQARDLERGVEIVIATPGRLIDFLERGTTNLHRCTYLVLDEADRMLDMGFEPQIRKIIEQIRPDRQVLMWSATWPKEIQALAEDFLTDYIKVNIGSLNLSANNNIKQIVEICEEHEKEVKLSNLLKEIASEKDNKVIVFVETKKKVDDIARAVRRNGHKALAIHGDKSQPERDAVLTEFRNGATTILIATDVAARGLDVEDVKFVVNFDYPNSSEDYIHRIGRTGRCQQSGTAYTYFTNGDARQARALVGVLRETGQNPPAKLSDMARNNNNNSGRNRWQQRKENNSGSSSPRQKNNQWNNKMASGGSDDGQNSFQSQNFTQQPPRFSNQNQNNQGYRQNNYQKTLPFPSPNVFDSMGTYQGGYNNGYQNAYNNQNGYGQRPYNNARNNGQQYRNNNGSGNKSNGSGSSFGSPPPHFAPAHYPQMHPHHQDMLGGKFYSGGVGGGGPCGYQAAVGAGVPYPHLPPGSLLYAAAPVQQ</sequence>
<dbReference type="EC" id="3.6.4.13" evidence="1"/>
<feature type="compositionally biased region" description="Polar residues" evidence="8">
    <location>
        <begin position="834"/>
        <end position="851"/>
    </location>
</feature>
<feature type="domain" description="DEAD-box RNA helicase Q" evidence="11">
    <location>
        <begin position="434"/>
        <end position="462"/>
    </location>
</feature>
<dbReference type="PROSITE" id="PS51194">
    <property type="entry name" value="HELICASE_CTER"/>
    <property type="match status" value="1"/>
</dbReference>
<dbReference type="SMART" id="SM00487">
    <property type="entry name" value="DEXDc"/>
    <property type="match status" value="1"/>
</dbReference>
<dbReference type="PROSITE" id="PS51192">
    <property type="entry name" value="HELICASE_ATP_BIND_1"/>
    <property type="match status" value="1"/>
</dbReference>
<evidence type="ECO:0000313" key="12">
    <source>
        <dbReference type="EMBL" id="CAK1556194.1"/>
    </source>
</evidence>
<evidence type="ECO:0000256" key="2">
    <source>
        <dbReference type="ARBA" id="ARBA00022741"/>
    </source>
</evidence>
<dbReference type="PANTHER" id="PTHR47958">
    <property type="entry name" value="ATP-DEPENDENT RNA HELICASE DBP3"/>
    <property type="match status" value="1"/>
</dbReference>
<evidence type="ECO:0000256" key="5">
    <source>
        <dbReference type="ARBA" id="ARBA00022840"/>
    </source>
</evidence>
<feature type="short sequence motif" description="Q motif" evidence="7">
    <location>
        <begin position="434"/>
        <end position="462"/>
    </location>
</feature>
<gene>
    <name evidence="12" type="ORF">LNINA_LOCUS14958</name>
</gene>
<evidence type="ECO:0000256" key="8">
    <source>
        <dbReference type="SAM" id="MobiDB-lite"/>
    </source>
</evidence>
<dbReference type="CDD" id="cd17966">
    <property type="entry name" value="DEADc_DDX5_DDX17"/>
    <property type="match status" value="1"/>
</dbReference>
<feature type="compositionally biased region" description="Low complexity" evidence="8">
    <location>
        <begin position="860"/>
        <end position="891"/>
    </location>
</feature>
<keyword evidence="2" id="KW-0547">Nucleotide-binding</keyword>
<dbReference type="GO" id="GO:0003724">
    <property type="term" value="F:RNA helicase activity"/>
    <property type="evidence" value="ECO:0007669"/>
    <property type="project" value="UniProtKB-EC"/>
</dbReference>
<protein>
    <recommendedName>
        <fullName evidence="1">RNA helicase</fullName>
        <ecNumber evidence="1">3.6.4.13</ecNumber>
    </recommendedName>
</protein>
<dbReference type="InterPro" id="IPR000629">
    <property type="entry name" value="RNA-helicase_DEAD-box_CS"/>
</dbReference>
<comment type="catalytic activity">
    <reaction evidence="6">
        <text>ATP + H2O = ADP + phosphate + H(+)</text>
        <dbReference type="Rhea" id="RHEA:13065"/>
        <dbReference type="ChEBI" id="CHEBI:15377"/>
        <dbReference type="ChEBI" id="CHEBI:15378"/>
        <dbReference type="ChEBI" id="CHEBI:30616"/>
        <dbReference type="ChEBI" id="CHEBI:43474"/>
        <dbReference type="ChEBI" id="CHEBI:456216"/>
        <dbReference type="EC" id="3.6.4.13"/>
    </reaction>
</comment>
<feature type="compositionally biased region" description="Polar residues" evidence="8">
    <location>
        <begin position="301"/>
        <end position="313"/>
    </location>
</feature>
<evidence type="ECO:0000256" key="4">
    <source>
        <dbReference type="ARBA" id="ARBA00022806"/>
    </source>
</evidence>
<evidence type="ECO:0000259" key="9">
    <source>
        <dbReference type="PROSITE" id="PS51192"/>
    </source>
</evidence>
<feature type="region of interest" description="Disordered" evidence="8">
    <location>
        <begin position="919"/>
        <end position="976"/>
    </location>
</feature>
<dbReference type="SUPFAM" id="SSF52540">
    <property type="entry name" value="P-loop containing nucleoside triphosphate hydrolases"/>
    <property type="match status" value="1"/>
</dbReference>
<dbReference type="InterPro" id="IPR014001">
    <property type="entry name" value="Helicase_ATP-bd"/>
</dbReference>
<feature type="compositionally biased region" description="Low complexity" evidence="8">
    <location>
        <begin position="324"/>
        <end position="337"/>
    </location>
</feature>
<evidence type="ECO:0000256" key="3">
    <source>
        <dbReference type="ARBA" id="ARBA00022801"/>
    </source>
</evidence>
<dbReference type="CDD" id="cd18787">
    <property type="entry name" value="SF2_C_DEAD"/>
    <property type="match status" value="1"/>
</dbReference>
<dbReference type="GO" id="GO:0031047">
    <property type="term" value="P:regulatory ncRNA-mediated gene silencing"/>
    <property type="evidence" value="ECO:0007669"/>
    <property type="project" value="UniProtKB-ARBA"/>
</dbReference>
<proteinExistence type="predicted"/>
<dbReference type="Gene3D" id="3.40.50.300">
    <property type="entry name" value="P-loop containing nucleotide triphosphate hydrolases"/>
    <property type="match status" value="2"/>
</dbReference>
<dbReference type="AlphaFoldDB" id="A0AAV1K337"/>